<evidence type="ECO:0000256" key="1">
    <source>
        <dbReference type="ARBA" id="ARBA00006484"/>
    </source>
</evidence>
<reference evidence="2" key="1">
    <citation type="submission" date="2023-07" db="EMBL/GenBank/DDBJ databases">
        <authorList>
            <person name="Stuckert A."/>
        </authorList>
    </citation>
    <scope>NUCLEOTIDE SEQUENCE</scope>
</reference>
<sequence>MVNTQLCRRLLGEERAAPYFANAAACSALECRLAEPGFIIAGDSAVFHAKKPKDVLLTYLVLWEDCHLLVVGLLLSKFGPVEAFSDSLRRELREFGVKVSIVEPGAFQTMMALSKTVAQVK</sequence>
<comment type="similarity">
    <text evidence="1">Belongs to the short-chain dehydrogenases/reductases (SDR) family.</text>
</comment>
<proteinExistence type="inferred from homology"/>
<protein>
    <submittedName>
        <fullName evidence="2">Uncharacterized protein</fullName>
    </submittedName>
</protein>
<dbReference type="PANTHER" id="PTHR43313">
    <property type="entry name" value="SHORT-CHAIN DEHYDROGENASE/REDUCTASE FAMILY 9C"/>
    <property type="match status" value="1"/>
</dbReference>
<accession>A0ABN9LYA0</accession>
<keyword evidence="3" id="KW-1185">Reference proteome</keyword>
<dbReference type="Gene3D" id="3.40.50.720">
    <property type="entry name" value="NAD(P)-binding Rossmann-like Domain"/>
    <property type="match status" value="1"/>
</dbReference>
<organism evidence="2 3">
    <name type="scientific">Ranitomeya imitator</name>
    <name type="common">mimic poison frog</name>
    <dbReference type="NCBI Taxonomy" id="111125"/>
    <lineage>
        <taxon>Eukaryota</taxon>
        <taxon>Metazoa</taxon>
        <taxon>Chordata</taxon>
        <taxon>Craniata</taxon>
        <taxon>Vertebrata</taxon>
        <taxon>Euteleostomi</taxon>
        <taxon>Amphibia</taxon>
        <taxon>Batrachia</taxon>
        <taxon>Anura</taxon>
        <taxon>Neobatrachia</taxon>
        <taxon>Hyloidea</taxon>
        <taxon>Dendrobatidae</taxon>
        <taxon>Dendrobatinae</taxon>
        <taxon>Ranitomeya</taxon>
    </lineage>
</organism>
<evidence type="ECO:0000313" key="3">
    <source>
        <dbReference type="Proteomes" id="UP001176940"/>
    </source>
</evidence>
<comment type="caution">
    <text evidence="2">The sequence shown here is derived from an EMBL/GenBank/DDBJ whole genome shotgun (WGS) entry which is preliminary data.</text>
</comment>
<dbReference type="PANTHER" id="PTHR43313:SF54">
    <property type="entry name" value="HYDROXYSTEROID (17-BETA) DEHYDROGENASE 6 PRECURSOR"/>
    <property type="match status" value="1"/>
</dbReference>
<gene>
    <name evidence="2" type="ORF">RIMI_LOCUS14537552</name>
</gene>
<name>A0ABN9LYA0_9NEOB</name>
<dbReference type="Proteomes" id="UP001176940">
    <property type="component" value="Unassembled WGS sequence"/>
</dbReference>
<dbReference type="EMBL" id="CAUEEQ010037645">
    <property type="protein sequence ID" value="CAJ0954058.1"/>
    <property type="molecule type" value="Genomic_DNA"/>
</dbReference>
<evidence type="ECO:0000313" key="2">
    <source>
        <dbReference type="EMBL" id="CAJ0954058.1"/>
    </source>
</evidence>